<dbReference type="Gene3D" id="3.50.50.60">
    <property type="entry name" value="FAD/NAD(P)-binding domain"/>
    <property type="match status" value="1"/>
</dbReference>
<evidence type="ECO:0000256" key="4">
    <source>
        <dbReference type="ARBA" id="ARBA00012173"/>
    </source>
</evidence>
<comment type="cofactor">
    <cofactor evidence="1 13">
        <name>FAD</name>
        <dbReference type="ChEBI" id="CHEBI:57692"/>
    </cofactor>
</comment>
<evidence type="ECO:0000256" key="10">
    <source>
        <dbReference type="ARBA" id="ARBA00029426"/>
    </source>
</evidence>
<evidence type="ECO:0000256" key="1">
    <source>
        <dbReference type="ARBA" id="ARBA00001974"/>
    </source>
</evidence>
<keyword evidence="18" id="KW-1185">Reference proteome</keyword>
<comment type="caution">
    <text evidence="17">The sequence shown here is derived from an EMBL/GenBank/DDBJ whole genome shotgun (WGS) entry which is preliminary data.</text>
</comment>
<sequence length="593" mass="61341">MTAAAGAPTALHRPAPQQHVPDAGTRPGTRLATRLAAPEPGWTVEVDAIVVGSGIAGLTAALELRTRVPRVLLVTKDTLVSGSTVWAQGGIAAALDPTDSPAAHLQDTLVAGVGLCDPRAVEVLVTEGPSRVRELVARGARFDRSPDGEISLTREGGHHADRIAHAGGDATGAEISRALVAQIEAVRDDPGIEVVEHALVLDVLTGPPGPDGRPGAACGVTLHVIGEGQRDGVGAALGKAVVLATGGIGQVFRSSTNPAQATGDGIAAALRAGAVLGDVEFVQFHPTVLWAGSGARGQLTLVSEAVRGEGAILLDTDGVRFMPAVHPMAELAPRDVVAHAIVAQMAATGAEHVWLDARHLGADFLRKRFPTIHERLLDHGIDLTTDLVPVAPAQHYHSGGVVTDLVGRSSVRGLYAVGEVACTGVHGANRLASNSLLEGLVFATRAARHIASQVQGGVLRQSSPVQRPGDEALVAAASRARVQRAASEGPGVLRSGAGLRRAVTALAAVPTDAHERLDDGRLLAHPQVAEWETTNVHAVATVLTATALEREESRGGHARSDFPATDPDWQVRIEVALDPDGTVTTRRSESTLR</sequence>
<dbReference type="GO" id="GO:0008734">
    <property type="term" value="F:L-aspartate oxidase activity"/>
    <property type="evidence" value="ECO:0007669"/>
    <property type="project" value="UniProtKB-UniRule"/>
</dbReference>
<gene>
    <name evidence="17" type="primary">nadB</name>
    <name evidence="17" type="ORF">Cch01nite_37870</name>
</gene>
<proteinExistence type="inferred from homology"/>
<keyword evidence="9 13" id="KW-0560">Oxidoreductase</keyword>
<dbReference type="Pfam" id="PF02910">
    <property type="entry name" value="Succ_DH_flav_C"/>
    <property type="match status" value="1"/>
</dbReference>
<evidence type="ECO:0000313" key="18">
    <source>
        <dbReference type="Proteomes" id="UP000632740"/>
    </source>
</evidence>
<dbReference type="EC" id="1.4.3.16" evidence="4 12"/>
<evidence type="ECO:0000256" key="9">
    <source>
        <dbReference type="ARBA" id="ARBA00023002"/>
    </source>
</evidence>
<keyword evidence="7 13" id="KW-0662">Pyridine nucleotide biosynthesis</keyword>
<evidence type="ECO:0000256" key="7">
    <source>
        <dbReference type="ARBA" id="ARBA00022642"/>
    </source>
</evidence>
<comment type="similarity">
    <text evidence="3 13">Belongs to the FAD-dependent oxidoreductase 2 family. NadB subfamily.</text>
</comment>
<organism evidence="17 18">
    <name type="scientific">Cellulomonas chitinilytica</name>
    <dbReference type="NCBI Taxonomy" id="398759"/>
    <lineage>
        <taxon>Bacteria</taxon>
        <taxon>Bacillati</taxon>
        <taxon>Actinomycetota</taxon>
        <taxon>Actinomycetes</taxon>
        <taxon>Micrococcales</taxon>
        <taxon>Cellulomonadaceae</taxon>
        <taxon>Cellulomonas</taxon>
    </lineage>
</organism>
<dbReference type="PANTHER" id="PTHR42716">
    <property type="entry name" value="L-ASPARTATE OXIDASE"/>
    <property type="match status" value="1"/>
</dbReference>
<reference evidence="17" key="1">
    <citation type="submission" date="2021-01" db="EMBL/GenBank/DDBJ databases">
        <title>Whole genome shotgun sequence of Cellulomonas chitinilytica NBRC 110799.</title>
        <authorList>
            <person name="Komaki H."/>
            <person name="Tamura T."/>
        </authorList>
    </citation>
    <scope>NUCLEOTIDE SEQUENCE</scope>
    <source>
        <strain evidence="17">NBRC 110799</strain>
    </source>
</reference>
<dbReference type="InterPro" id="IPR027477">
    <property type="entry name" value="Succ_DH/fumarate_Rdtase_cat_sf"/>
</dbReference>
<dbReference type="EMBL" id="BONK01000015">
    <property type="protein sequence ID" value="GIG23063.1"/>
    <property type="molecule type" value="Genomic_DNA"/>
</dbReference>
<keyword evidence="6 13" id="KW-0285">Flavoprotein</keyword>
<dbReference type="Pfam" id="PF00890">
    <property type="entry name" value="FAD_binding_2"/>
    <property type="match status" value="1"/>
</dbReference>
<dbReference type="InterPro" id="IPR005288">
    <property type="entry name" value="NadB"/>
</dbReference>
<dbReference type="InterPro" id="IPR036188">
    <property type="entry name" value="FAD/NAD-bd_sf"/>
</dbReference>
<comment type="pathway">
    <text evidence="2 13">Cofactor biosynthesis; NAD(+) biosynthesis; iminoaspartate from L-aspartate (oxidase route): step 1/1.</text>
</comment>
<evidence type="ECO:0000256" key="11">
    <source>
        <dbReference type="ARBA" id="ARBA00048305"/>
    </source>
</evidence>
<evidence type="ECO:0000256" key="6">
    <source>
        <dbReference type="ARBA" id="ARBA00022630"/>
    </source>
</evidence>
<dbReference type="Proteomes" id="UP000632740">
    <property type="component" value="Unassembled WGS sequence"/>
</dbReference>
<evidence type="ECO:0000256" key="12">
    <source>
        <dbReference type="NCBIfam" id="TIGR00551"/>
    </source>
</evidence>
<dbReference type="SUPFAM" id="SSF46977">
    <property type="entry name" value="Succinate dehydrogenase/fumarate reductase flavoprotein C-terminal domain"/>
    <property type="match status" value="1"/>
</dbReference>
<dbReference type="GO" id="GO:0034628">
    <property type="term" value="P:'de novo' NAD+ biosynthetic process from L-aspartate"/>
    <property type="evidence" value="ECO:0007669"/>
    <property type="project" value="TreeGrafter"/>
</dbReference>
<dbReference type="InterPro" id="IPR037099">
    <property type="entry name" value="Fum_R/Succ_DH_flav-like_C_sf"/>
</dbReference>
<dbReference type="Gene3D" id="1.20.58.100">
    <property type="entry name" value="Fumarate reductase/succinate dehydrogenase flavoprotein-like, C-terminal domain"/>
    <property type="match status" value="1"/>
</dbReference>
<evidence type="ECO:0000256" key="13">
    <source>
        <dbReference type="RuleBase" id="RU362049"/>
    </source>
</evidence>
<dbReference type="Gene3D" id="3.90.700.10">
    <property type="entry name" value="Succinate dehydrogenase/fumarate reductase flavoprotein, catalytic domain"/>
    <property type="match status" value="1"/>
</dbReference>
<feature type="region of interest" description="Disordered" evidence="14">
    <location>
        <begin position="1"/>
        <end position="28"/>
    </location>
</feature>
<feature type="domain" description="Fumarate reductase/succinate dehydrogenase flavoprotein-like C-terminal" evidence="16">
    <location>
        <begin position="479"/>
        <end position="569"/>
    </location>
</feature>
<evidence type="ECO:0000313" key="17">
    <source>
        <dbReference type="EMBL" id="GIG23063.1"/>
    </source>
</evidence>
<dbReference type="SUPFAM" id="SSF51905">
    <property type="entry name" value="FAD/NAD(P)-binding domain"/>
    <property type="match status" value="1"/>
</dbReference>
<comment type="function">
    <text evidence="10">Catalyzes the oxidation of L-aspartate to iminoaspartate, the first step in the de novo biosynthesis of NAD(+).</text>
</comment>
<evidence type="ECO:0000256" key="8">
    <source>
        <dbReference type="ARBA" id="ARBA00022827"/>
    </source>
</evidence>
<dbReference type="NCBIfam" id="TIGR00551">
    <property type="entry name" value="nadB"/>
    <property type="match status" value="1"/>
</dbReference>
<evidence type="ECO:0000256" key="5">
    <source>
        <dbReference type="ARBA" id="ARBA00021901"/>
    </source>
</evidence>
<evidence type="ECO:0000259" key="15">
    <source>
        <dbReference type="Pfam" id="PF00890"/>
    </source>
</evidence>
<evidence type="ECO:0000259" key="16">
    <source>
        <dbReference type="Pfam" id="PF02910"/>
    </source>
</evidence>
<protein>
    <recommendedName>
        <fullName evidence="5 12">L-aspartate oxidase</fullName>
        <ecNumber evidence="4 12">1.4.3.16</ecNumber>
    </recommendedName>
</protein>
<dbReference type="InterPro" id="IPR015939">
    <property type="entry name" value="Fum_Rdtase/Succ_DH_flav-like_C"/>
</dbReference>
<dbReference type="NCBIfam" id="NF005867">
    <property type="entry name" value="PRK07804.1"/>
    <property type="match status" value="1"/>
</dbReference>
<dbReference type="SUPFAM" id="SSF56425">
    <property type="entry name" value="Succinate dehydrogenase/fumarate reductase flavoprotein, catalytic domain"/>
    <property type="match status" value="1"/>
</dbReference>
<comment type="subcellular location">
    <subcellularLocation>
        <location evidence="13">Cytoplasm</location>
    </subcellularLocation>
</comment>
<dbReference type="PANTHER" id="PTHR42716:SF2">
    <property type="entry name" value="L-ASPARTATE OXIDASE, CHLOROPLASTIC"/>
    <property type="match status" value="1"/>
</dbReference>
<dbReference type="AlphaFoldDB" id="A0A919U1F2"/>
<dbReference type="InterPro" id="IPR003953">
    <property type="entry name" value="FAD-dep_OxRdtase_2_FAD-bd"/>
</dbReference>
<evidence type="ECO:0000256" key="14">
    <source>
        <dbReference type="SAM" id="MobiDB-lite"/>
    </source>
</evidence>
<dbReference type="FunFam" id="3.90.700.10:FF:000002">
    <property type="entry name" value="L-aspartate oxidase"/>
    <property type="match status" value="1"/>
</dbReference>
<dbReference type="GO" id="GO:0033765">
    <property type="term" value="F:steroid dehydrogenase activity, acting on the CH-CH group of donors"/>
    <property type="evidence" value="ECO:0007669"/>
    <property type="project" value="UniProtKB-ARBA"/>
</dbReference>
<accession>A0A919U1F2</accession>
<dbReference type="PRINTS" id="PR00368">
    <property type="entry name" value="FADPNR"/>
</dbReference>
<comment type="catalytic activity">
    <reaction evidence="11">
        <text>L-aspartate + O2 = iminosuccinate + H2O2</text>
        <dbReference type="Rhea" id="RHEA:25876"/>
        <dbReference type="ChEBI" id="CHEBI:15379"/>
        <dbReference type="ChEBI" id="CHEBI:16240"/>
        <dbReference type="ChEBI" id="CHEBI:29991"/>
        <dbReference type="ChEBI" id="CHEBI:77875"/>
        <dbReference type="EC" id="1.4.3.16"/>
    </reaction>
    <physiologicalReaction direction="left-to-right" evidence="11">
        <dbReference type="Rhea" id="RHEA:25877"/>
    </physiologicalReaction>
</comment>
<feature type="domain" description="FAD-dependent oxidoreductase 2 FAD-binding" evidence="15">
    <location>
        <begin position="47"/>
        <end position="436"/>
    </location>
</feature>
<keyword evidence="8 13" id="KW-0274">FAD</keyword>
<dbReference type="GO" id="GO:0005737">
    <property type="term" value="C:cytoplasm"/>
    <property type="evidence" value="ECO:0007669"/>
    <property type="project" value="UniProtKB-SubCell"/>
</dbReference>
<evidence type="ECO:0000256" key="2">
    <source>
        <dbReference type="ARBA" id="ARBA00004950"/>
    </source>
</evidence>
<evidence type="ECO:0000256" key="3">
    <source>
        <dbReference type="ARBA" id="ARBA00008562"/>
    </source>
</evidence>
<name>A0A919U1F2_9CELL</name>